<dbReference type="EMBL" id="LR536450">
    <property type="protein sequence ID" value="VFU10992.1"/>
    <property type="molecule type" value="Genomic_DNA"/>
</dbReference>
<feature type="compositionally biased region" description="Gly residues" evidence="1">
    <location>
        <begin position="84"/>
        <end position="93"/>
    </location>
</feature>
<name>A0A4U8Z619_METTU</name>
<accession>A0A4U8Z619</accession>
<evidence type="ECO:0000313" key="3">
    <source>
        <dbReference type="Proteomes" id="UP000294360"/>
    </source>
</evidence>
<dbReference type="OrthoDB" id="9798071at2"/>
<reference evidence="2 3" key="1">
    <citation type="submission" date="2019-03" db="EMBL/GenBank/DDBJ databases">
        <authorList>
            <person name="Kox A.R. M."/>
        </authorList>
    </citation>
    <scope>NUCLEOTIDE SEQUENCE [LARGE SCALE GENOMIC DNA]</scope>
    <source>
        <strain evidence="2">MTUNDRAET4 annotated genome</strain>
    </source>
</reference>
<dbReference type="InterPro" id="IPR011681">
    <property type="entry name" value="GcrA"/>
</dbReference>
<organism evidence="2 3">
    <name type="scientific">Methylocella tundrae</name>
    <dbReference type="NCBI Taxonomy" id="227605"/>
    <lineage>
        <taxon>Bacteria</taxon>
        <taxon>Pseudomonadati</taxon>
        <taxon>Pseudomonadota</taxon>
        <taxon>Alphaproteobacteria</taxon>
        <taxon>Hyphomicrobiales</taxon>
        <taxon>Beijerinckiaceae</taxon>
        <taxon>Methylocella</taxon>
    </lineage>
</organism>
<dbReference type="Proteomes" id="UP000294360">
    <property type="component" value="Chromosome"/>
</dbReference>
<feature type="region of interest" description="Disordered" evidence="1">
    <location>
        <begin position="49"/>
        <end position="96"/>
    </location>
</feature>
<dbReference type="AlphaFoldDB" id="A0A4U8Z619"/>
<dbReference type="Gene3D" id="1.10.10.60">
    <property type="entry name" value="Homeodomain-like"/>
    <property type="match status" value="1"/>
</dbReference>
<gene>
    <name evidence="2" type="ORF">MTUNDRAET4_4111</name>
</gene>
<proteinExistence type="predicted"/>
<evidence type="ECO:0000256" key="1">
    <source>
        <dbReference type="SAM" id="MobiDB-lite"/>
    </source>
</evidence>
<dbReference type="KEGG" id="mtun:MTUNDRAET4_4111"/>
<sequence length="201" mass="21550">MSWTDERIELLQKLWLQGMSASKIASELANGLTRNAVIGKVYRLGLSGRTKADAPPATQQASKPPVRPHAGRPAPHPAQSRGGPTQGGHGHGVSGHLAQAQISPNTSFIRGNTALAVQPVAFATPAPAPNRDVVVPIAEPVTMLELRESMCRWPIGDPTQADFRFCGARKTPGEGPYCGCHAAIAYQPQQDRRRQRPQKSS</sequence>
<protein>
    <submittedName>
        <fullName evidence="2">GcrA cell cycle regulator</fullName>
    </submittedName>
</protein>
<evidence type="ECO:0000313" key="2">
    <source>
        <dbReference type="EMBL" id="VFU10992.1"/>
    </source>
</evidence>
<dbReference type="RefSeq" id="WP_134491938.1">
    <property type="nucleotide sequence ID" value="NZ_CP139089.1"/>
</dbReference>
<dbReference type="Pfam" id="PF07750">
    <property type="entry name" value="GcrA"/>
    <property type="match status" value="1"/>
</dbReference>